<protein>
    <recommendedName>
        <fullName evidence="5">Sec-independent protein translocase protein TatC</fullName>
    </recommendedName>
</protein>
<dbReference type="Pfam" id="PF00902">
    <property type="entry name" value="TatC"/>
    <property type="match status" value="1"/>
</dbReference>
<dbReference type="GO" id="GO:0065002">
    <property type="term" value="P:intracellular protein transmembrane transport"/>
    <property type="evidence" value="ECO:0007669"/>
    <property type="project" value="TreeGrafter"/>
</dbReference>
<comment type="similarity">
    <text evidence="5">Belongs to the TatC family.</text>
</comment>
<keyword evidence="4 5" id="KW-0472">Membrane</keyword>
<name>A0A8J2YNC4_9BACL</name>
<dbReference type="GO" id="GO:0009977">
    <property type="term" value="F:proton motive force dependent protein transmembrane transporter activity"/>
    <property type="evidence" value="ECO:0007669"/>
    <property type="project" value="TreeGrafter"/>
</dbReference>
<dbReference type="RefSeq" id="WP_188698825.1">
    <property type="nucleotide sequence ID" value="NZ_BMIR01000032.1"/>
</dbReference>
<evidence type="ECO:0000313" key="7">
    <source>
        <dbReference type="Proteomes" id="UP000628775"/>
    </source>
</evidence>
<dbReference type="PROSITE" id="PS01218">
    <property type="entry name" value="TATC"/>
    <property type="match status" value="1"/>
</dbReference>
<dbReference type="PRINTS" id="PR01840">
    <property type="entry name" value="TATCFAMILY"/>
</dbReference>
<feature type="transmembrane region" description="Helical" evidence="5">
    <location>
        <begin position="154"/>
        <end position="180"/>
    </location>
</feature>
<evidence type="ECO:0000256" key="1">
    <source>
        <dbReference type="ARBA" id="ARBA00004141"/>
    </source>
</evidence>
<feature type="transmembrane region" description="Helical" evidence="5">
    <location>
        <begin position="106"/>
        <end position="134"/>
    </location>
</feature>
<proteinExistence type="inferred from homology"/>
<keyword evidence="5" id="KW-1003">Cell membrane</keyword>
<comment type="subcellular location">
    <subcellularLocation>
        <location evidence="5">Cell membrane</location>
        <topology evidence="5">Multi-pass membrane protein</topology>
    </subcellularLocation>
    <subcellularLocation>
        <location evidence="1">Membrane</location>
        <topology evidence="1">Multi-pass membrane protein</topology>
    </subcellularLocation>
</comment>
<feature type="transmembrane region" description="Helical" evidence="5">
    <location>
        <begin position="192"/>
        <end position="207"/>
    </location>
</feature>
<keyword evidence="5" id="KW-0653">Protein transport</keyword>
<reference evidence="6" key="1">
    <citation type="journal article" date="2014" name="Int. J. Syst. Evol. Microbiol.">
        <title>Complete genome sequence of Corynebacterium casei LMG S-19264T (=DSM 44701T), isolated from a smear-ripened cheese.</title>
        <authorList>
            <consortium name="US DOE Joint Genome Institute (JGI-PGF)"/>
            <person name="Walter F."/>
            <person name="Albersmeier A."/>
            <person name="Kalinowski J."/>
            <person name="Ruckert C."/>
        </authorList>
    </citation>
    <scope>NUCLEOTIDE SEQUENCE</scope>
    <source>
        <strain evidence="6">CGMCC 1.15371</strain>
    </source>
</reference>
<dbReference type="HAMAP" id="MF_00902">
    <property type="entry name" value="TatC"/>
    <property type="match status" value="1"/>
</dbReference>
<evidence type="ECO:0000256" key="5">
    <source>
        <dbReference type="HAMAP-Rule" id="MF_00902"/>
    </source>
</evidence>
<feature type="transmembrane region" description="Helical" evidence="5">
    <location>
        <begin position="213"/>
        <end position="230"/>
    </location>
</feature>
<dbReference type="InterPro" id="IPR019820">
    <property type="entry name" value="Sec-indep_translocase_CS"/>
</dbReference>
<comment type="caution">
    <text evidence="6">The sequence shown here is derived from an EMBL/GenBank/DDBJ whole genome shotgun (WGS) entry which is preliminary data.</text>
</comment>
<dbReference type="GO" id="GO:0043953">
    <property type="term" value="P:protein transport by the Tat complex"/>
    <property type="evidence" value="ECO:0007669"/>
    <property type="project" value="UniProtKB-UniRule"/>
</dbReference>
<dbReference type="Proteomes" id="UP000628775">
    <property type="component" value="Unassembled WGS sequence"/>
</dbReference>
<dbReference type="GO" id="GO:0033281">
    <property type="term" value="C:TAT protein transport complex"/>
    <property type="evidence" value="ECO:0007669"/>
    <property type="project" value="UniProtKB-UniRule"/>
</dbReference>
<evidence type="ECO:0000256" key="2">
    <source>
        <dbReference type="ARBA" id="ARBA00022692"/>
    </source>
</evidence>
<dbReference type="PANTHER" id="PTHR30371">
    <property type="entry name" value="SEC-INDEPENDENT PROTEIN TRANSLOCASE PROTEIN TATC"/>
    <property type="match status" value="1"/>
</dbReference>
<gene>
    <name evidence="6" type="primary">tatC2</name>
    <name evidence="5" type="synonym">tatC</name>
    <name evidence="6" type="ORF">GCM10011391_38670</name>
</gene>
<feature type="transmembrane region" description="Helical" evidence="5">
    <location>
        <begin position="20"/>
        <end position="44"/>
    </location>
</feature>
<reference evidence="6" key="2">
    <citation type="submission" date="2020-09" db="EMBL/GenBank/DDBJ databases">
        <authorList>
            <person name="Sun Q."/>
            <person name="Zhou Y."/>
        </authorList>
    </citation>
    <scope>NUCLEOTIDE SEQUENCE</scope>
    <source>
        <strain evidence="6">CGMCC 1.15371</strain>
    </source>
</reference>
<keyword evidence="2 5" id="KW-0812">Transmembrane</keyword>
<keyword evidence="5" id="KW-0813">Transport</keyword>
<keyword evidence="5" id="KW-0811">Translocation</keyword>
<keyword evidence="7" id="KW-1185">Reference proteome</keyword>
<sequence length="253" mass="29230">MSDKSMSITKHLQELRRRILIVIIGFIIAFIIGFFLAKPAIVYLQHADIANGIDLNNFRITDPINIFMEMAFVIGIVMVSPLIMYQLWAFVSPGLYENERKVTLSYIPISILLFLGGVAFAYFILFPYVLHFMVHLSQSLGIHNVIGINEYFRFLLQITLPFGIIFELPIVVMFLTKLGLITPQFLSKIRKYAYFVLLIIAGIITPPDVMSQIIVMIPLVFLYELSLIISKRTYKKKVLREQQYLLQEEEEVE</sequence>
<organism evidence="6 7">
    <name type="scientific">Pullulanibacillus camelliae</name>
    <dbReference type="NCBI Taxonomy" id="1707096"/>
    <lineage>
        <taxon>Bacteria</taxon>
        <taxon>Bacillati</taxon>
        <taxon>Bacillota</taxon>
        <taxon>Bacilli</taxon>
        <taxon>Bacillales</taxon>
        <taxon>Sporolactobacillaceae</taxon>
        <taxon>Pullulanibacillus</taxon>
    </lineage>
</organism>
<dbReference type="EMBL" id="BMIR01000032">
    <property type="protein sequence ID" value="GGE55938.1"/>
    <property type="molecule type" value="Genomic_DNA"/>
</dbReference>
<dbReference type="InterPro" id="IPR002033">
    <property type="entry name" value="TatC"/>
</dbReference>
<evidence type="ECO:0000256" key="4">
    <source>
        <dbReference type="ARBA" id="ARBA00023136"/>
    </source>
</evidence>
<comment type="function">
    <text evidence="5">Part of the twin-arginine translocation (Tat) system that transports large folded proteins containing a characteristic twin-arginine motif in their signal peptide across membranes.</text>
</comment>
<feature type="transmembrane region" description="Helical" evidence="5">
    <location>
        <begin position="64"/>
        <end position="85"/>
    </location>
</feature>
<keyword evidence="3 5" id="KW-1133">Transmembrane helix</keyword>
<comment type="subunit">
    <text evidence="5">Forms a complex with TatA.</text>
</comment>
<evidence type="ECO:0000313" key="6">
    <source>
        <dbReference type="EMBL" id="GGE55938.1"/>
    </source>
</evidence>
<evidence type="ECO:0000256" key="3">
    <source>
        <dbReference type="ARBA" id="ARBA00022989"/>
    </source>
</evidence>
<dbReference type="PANTHER" id="PTHR30371:SF0">
    <property type="entry name" value="SEC-INDEPENDENT PROTEIN TRANSLOCASE PROTEIN TATC, CHLOROPLASTIC-RELATED"/>
    <property type="match status" value="1"/>
</dbReference>
<dbReference type="NCBIfam" id="TIGR00945">
    <property type="entry name" value="tatC"/>
    <property type="match status" value="1"/>
</dbReference>
<dbReference type="AlphaFoldDB" id="A0A8J2YNC4"/>
<accession>A0A8J2YNC4</accession>